<dbReference type="EMBL" id="JAVDQD010000001">
    <property type="protein sequence ID" value="MDR6238363.1"/>
    <property type="molecule type" value="Genomic_DNA"/>
</dbReference>
<keyword evidence="1" id="KW-0732">Signal</keyword>
<evidence type="ECO:0000313" key="2">
    <source>
        <dbReference type="EMBL" id="MDR6238363.1"/>
    </source>
</evidence>
<name>A0AAE4BRZ1_9BACT</name>
<dbReference type="InterPro" id="IPR013783">
    <property type="entry name" value="Ig-like_fold"/>
</dbReference>
<proteinExistence type="predicted"/>
<dbReference type="InterPro" id="IPR011467">
    <property type="entry name" value="DUF1573"/>
</dbReference>
<sequence length="133" mass="14612">MNSKVILIVVFFLGIALQAAAQEPQVPIMSFNSRTYEFGDVVEGMKVKHVFKFKNTGSAPLLLNNVLVTCGCTAAKWPQSPVEPGDSGQIEIVFDSKGRLGRQHKVITVLSNAENNPEKLKITLTVVKKEDKK</sequence>
<dbReference type="PANTHER" id="PTHR37833:SF1">
    <property type="entry name" value="SIGNAL PEPTIDE PROTEIN"/>
    <property type="match status" value="1"/>
</dbReference>
<keyword evidence="3" id="KW-1185">Reference proteome</keyword>
<dbReference type="Proteomes" id="UP001185092">
    <property type="component" value="Unassembled WGS sequence"/>
</dbReference>
<dbReference type="RefSeq" id="WP_309937848.1">
    <property type="nucleotide sequence ID" value="NZ_AP025305.1"/>
</dbReference>
<comment type="caution">
    <text evidence="2">The sequence shown here is derived from an EMBL/GenBank/DDBJ whole genome shotgun (WGS) entry which is preliminary data.</text>
</comment>
<reference evidence="2" key="1">
    <citation type="submission" date="2023-07" db="EMBL/GenBank/DDBJ databases">
        <title>Genomic Encyclopedia of Type Strains, Phase IV (KMG-IV): sequencing the most valuable type-strain genomes for metagenomic binning, comparative biology and taxonomic classification.</title>
        <authorList>
            <person name="Goeker M."/>
        </authorList>
    </citation>
    <scope>NUCLEOTIDE SEQUENCE</scope>
    <source>
        <strain evidence="2">DSM 26174</strain>
    </source>
</reference>
<dbReference type="Pfam" id="PF07610">
    <property type="entry name" value="DUF1573"/>
    <property type="match status" value="1"/>
</dbReference>
<dbReference type="AlphaFoldDB" id="A0AAE4BRZ1"/>
<dbReference type="Gene3D" id="2.60.40.10">
    <property type="entry name" value="Immunoglobulins"/>
    <property type="match status" value="1"/>
</dbReference>
<feature type="signal peptide" evidence="1">
    <location>
        <begin position="1"/>
        <end position="21"/>
    </location>
</feature>
<evidence type="ECO:0008006" key="4">
    <source>
        <dbReference type="Google" id="ProtNLM"/>
    </source>
</evidence>
<dbReference type="PANTHER" id="PTHR37833">
    <property type="entry name" value="LIPOPROTEIN-RELATED"/>
    <property type="match status" value="1"/>
</dbReference>
<evidence type="ECO:0000256" key="1">
    <source>
        <dbReference type="SAM" id="SignalP"/>
    </source>
</evidence>
<protein>
    <recommendedName>
        <fullName evidence="4">DUF1573 domain-containing protein</fullName>
    </recommendedName>
</protein>
<accession>A0AAE4BRZ1</accession>
<feature type="chain" id="PRO_5042286988" description="DUF1573 domain-containing protein" evidence="1">
    <location>
        <begin position="22"/>
        <end position="133"/>
    </location>
</feature>
<evidence type="ECO:0000313" key="3">
    <source>
        <dbReference type="Proteomes" id="UP001185092"/>
    </source>
</evidence>
<organism evidence="2 3">
    <name type="scientific">Aureibacter tunicatorum</name>
    <dbReference type="NCBI Taxonomy" id="866807"/>
    <lineage>
        <taxon>Bacteria</taxon>
        <taxon>Pseudomonadati</taxon>
        <taxon>Bacteroidota</taxon>
        <taxon>Cytophagia</taxon>
        <taxon>Cytophagales</taxon>
        <taxon>Persicobacteraceae</taxon>
        <taxon>Aureibacter</taxon>
    </lineage>
</organism>
<gene>
    <name evidence="2" type="ORF">HNQ88_001339</name>
</gene>